<dbReference type="Pfam" id="PF00196">
    <property type="entry name" value="GerE"/>
    <property type="match status" value="1"/>
</dbReference>
<reference evidence="2" key="1">
    <citation type="submission" date="2024-05" db="EMBL/GenBank/DDBJ databases">
        <authorList>
            <person name="Yu L."/>
        </authorList>
    </citation>
    <scope>NUCLEOTIDE SEQUENCE</scope>
    <source>
        <strain evidence="2">G08B096</strain>
    </source>
</reference>
<dbReference type="GO" id="GO:0006355">
    <property type="term" value="P:regulation of DNA-templated transcription"/>
    <property type="evidence" value="ECO:0007669"/>
    <property type="project" value="InterPro"/>
</dbReference>
<proteinExistence type="predicted"/>
<dbReference type="SMART" id="SM00421">
    <property type="entry name" value="HTH_LUXR"/>
    <property type="match status" value="1"/>
</dbReference>
<protein>
    <submittedName>
        <fullName evidence="2">LuxR C-terminal-related transcriptional regulator</fullName>
    </submittedName>
</protein>
<sequence length="790" mass="82974">MLTLPRLDVPRLGGVPGQNLTPRERAVLAAVERRLNNSEIAAELFISVRTVESHIAALRRKLGADSRGGLITAATERHGVAVRVPATAFVGRDAELAGLRDRLARHRRVTIAGPSGVGKTRLALEHARSGSDEAIPVVVELEHAGADDVVARIARAIDLESARGADILAACGIALAAHPYLLVLDNVDRVGEAVAAAVSALQTSAPDLHIVATSRTPLGYPGEAVLHIAPLDCAGPGAPGVQMFLDRLDRTGRTPQPGDRELAAEVCARLDGLPLAIELAASVARHLSLPELVARVDHDPGALDRAAPAGRHRTLATAFEWTWDLLDAEEREALCRLAALPRTFDVALATAVAGEDASGVLLRLLDHSLIVPAGGEPARFRLLAVMREFVRSRTSPEVIREVLELHATHYSALATAFVARARIDDGEAALRLSARLCPEVNAALRWALAAGHPAATPLAAALSVGIEQYGSDVDSVHSVAMAARDPLVRAAATPRDLLAMGIGLAYLDMPLVGELADLALARAEDAEAGPVGDPARLAAQHLAGMADAYRDRGSEALAHLAIAERLARDLGDDWELAAVRQMRGIALRGASVGDAAAAIDEFAAAMHSYAVAGDAMHVNNARYMMAITAAEHGIHREDPAAWAAECVDYAAGVGNVHELAHATLVQQLLEVADAAADLEELTDTFRRLGDARCLTRCLLMAADRAAAAAASTPRARRAPAVTVLEEALRLSDAAGDDAHRSAALRRLVGAYWSGGDRVRARTALGRLEAIAGPDVAAAAVPEDMARSARV</sequence>
<dbReference type="GO" id="GO:0003677">
    <property type="term" value="F:DNA binding"/>
    <property type="evidence" value="ECO:0007669"/>
    <property type="project" value="InterPro"/>
</dbReference>
<dbReference type="PANTHER" id="PTHR47691:SF3">
    <property type="entry name" value="HTH-TYPE TRANSCRIPTIONAL REGULATOR RV0890C-RELATED"/>
    <property type="match status" value="1"/>
</dbReference>
<evidence type="ECO:0000313" key="2">
    <source>
        <dbReference type="EMBL" id="XBX81577.1"/>
    </source>
</evidence>
<dbReference type="Gene3D" id="1.10.10.10">
    <property type="entry name" value="Winged helix-like DNA-binding domain superfamily/Winged helix DNA-binding domain"/>
    <property type="match status" value="1"/>
</dbReference>
<dbReference type="PRINTS" id="PR00364">
    <property type="entry name" value="DISEASERSIST"/>
</dbReference>
<dbReference type="PROSITE" id="PS50043">
    <property type="entry name" value="HTH_LUXR_2"/>
    <property type="match status" value="1"/>
</dbReference>
<dbReference type="Gene3D" id="3.40.50.300">
    <property type="entry name" value="P-loop containing nucleotide triphosphate hydrolases"/>
    <property type="match status" value="1"/>
</dbReference>
<organism evidence="2">
    <name type="scientific">Agromyces sp. G08B096</name>
    <dbReference type="NCBI Taxonomy" id="3156399"/>
    <lineage>
        <taxon>Bacteria</taxon>
        <taxon>Bacillati</taxon>
        <taxon>Actinomycetota</taxon>
        <taxon>Actinomycetes</taxon>
        <taxon>Micrococcales</taxon>
        <taxon>Microbacteriaceae</taxon>
        <taxon>Agromyces</taxon>
    </lineage>
</organism>
<dbReference type="SUPFAM" id="SSF52540">
    <property type="entry name" value="P-loop containing nucleoside triphosphate hydrolases"/>
    <property type="match status" value="1"/>
</dbReference>
<dbReference type="InterPro" id="IPR000792">
    <property type="entry name" value="Tscrpt_reg_LuxR_C"/>
</dbReference>
<dbReference type="InterPro" id="IPR016032">
    <property type="entry name" value="Sig_transdc_resp-reg_C-effctor"/>
</dbReference>
<gene>
    <name evidence="2" type="ORF">ABIQ69_13285</name>
</gene>
<dbReference type="EMBL" id="CP158374">
    <property type="protein sequence ID" value="XBX81577.1"/>
    <property type="molecule type" value="Genomic_DNA"/>
</dbReference>
<feature type="domain" description="HTH luxR-type" evidence="1">
    <location>
        <begin position="13"/>
        <end position="78"/>
    </location>
</feature>
<evidence type="ECO:0000259" key="1">
    <source>
        <dbReference type="PROSITE" id="PS50043"/>
    </source>
</evidence>
<dbReference type="CDD" id="cd06170">
    <property type="entry name" value="LuxR_C_like"/>
    <property type="match status" value="1"/>
</dbReference>
<name>A0AAU7W830_9MICO</name>
<accession>A0AAU7W830</accession>
<dbReference type="SUPFAM" id="SSF46894">
    <property type="entry name" value="C-terminal effector domain of the bipartite response regulators"/>
    <property type="match status" value="1"/>
</dbReference>
<dbReference type="AlphaFoldDB" id="A0AAU7W830"/>
<dbReference type="InterPro" id="IPR036388">
    <property type="entry name" value="WH-like_DNA-bd_sf"/>
</dbReference>
<dbReference type="InterPro" id="IPR027417">
    <property type="entry name" value="P-loop_NTPase"/>
</dbReference>
<dbReference type="PRINTS" id="PR00038">
    <property type="entry name" value="HTHLUXR"/>
</dbReference>
<dbReference type="RefSeq" id="WP_350347599.1">
    <property type="nucleotide sequence ID" value="NZ_CP158374.1"/>
</dbReference>
<dbReference type="PANTHER" id="PTHR47691">
    <property type="entry name" value="REGULATOR-RELATED"/>
    <property type="match status" value="1"/>
</dbReference>